<feature type="region of interest" description="Disordered" evidence="1">
    <location>
        <begin position="22"/>
        <end position="51"/>
    </location>
</feature>
<protein>
    <submittedName>
        <fullName evidence="2">Uncharacterized protein</fullName>
    </submittedName>
</protein>
<evidence type="ECO:0000256" key="1">
    <source>
        <dbReference type="SAM" id="MobiDB-lite"/>
    </source>
</evidence>
<comment type="caution">
    <text evidence="2">The sequence shown here is derived from an EMBL/GenBank/DDBJ whole genome shotgun (WGS) entry which is preliminary data.</text>
</comment>
<evidence type="ECO:0000313" key="2">
    <source>
        <dbReference type="EMBL" id="OUC41662.1"/>
    </source>
</evidence>
<accession>A0A1Y3E968</accession>
<dbReference type="Proteomes" id="UP000243006">
    <property type="component" value="Unassembled WGS sequence"/>
</dbReference>
<proteinExistence type="predicted"/>
<feature type="non-terminal residue" evidence="2">
    <location>
        <position position="51"/>
    </location>
</feature>
<gene>
    <name evidence="2" type="ORF">D917_10759</name>
</gene>
<reference evidence="2 3" key="1">
    <citation type="submission" date="2015-04" db="EMBL/GenBank/DDBJ databases">
        <title>Draft genome of the roundworm Trichinella nativa.</title>
        <authorList>
            <person name="Mitreva M."/>
        </authorList>
    </citation>
    <scope>NUCLEOTIDE SEQUENCE [LARGE SCALE GENOMIC DNA]</scope>
    <source>
        <strain evidence="2 3">ISS45</strain>
    </source>
</reference>
<dbReference type="EMBL" id="LVZM01020440">
    <property type="protein sequence ID" value="OUC41662.1"/>
    <property type="molecule type" value="Genomic_DNA"/>
</dbReference>
<sequence length="51" mass="5650">MNNVDQMTTVLEPVDMAEECPKPVTKLSSPFDENVSSDHEPLLEMGNIETS</sequence>
<organism evidence="2 3">
    <name type="scientific">Trichinella nativa</name>
    <dbReference type="NCBI Taxonomy" id="6335"/>
    <lineage>
        <taxon>Eukaryota</taxon>
        <taxon>Metazoa</taxon>
        <taxon>Ecdysozoa</taxon>
        <taxon>Nematoda</taxon>
        <taxon>Enoplea</taxon>
        <taxon>Dorylaimia</taxon>
        <taxon>Trichinellida</taxon>
        <taxon>Trichinellidae</taxon>
        <taxon>Trichinella</taxon>
    </lineage>
</organism>
<dbReference type="AlphaFoldDB" id="A0A1Y3E968"/>
<evidence type="ECO:0000313" key="3">
    <source>
        <dbReference type="Proteomes" id="UP000243006"/>
    </source>
</evidence>
<name>A0A1Y3E968_9BILA</name>